<feature type="domain" description="DUF155" evidence="1">
    <location>
        <begin position="44"/>
        <end position="212"/>
    </location>
</feature>
<protein>
    <recommendedName>
        <fullName evidence="1">DUF155 domain-containing protein</fullName>
    </recommendedName>
</protein>
<dbReference type="AlphaFoldDB" id="A0A6J4JZU7"/>
<sequence>MLRIEAFQVAELINVKKFKAEFTGKPFYASNYEAFYAQEHDKYIYVLNYGVVVFANLSDVEKSNFINFVRTYMDKTVEGDFKEDLLVEVDTERKLTFNYNSLIVPKLDENVVRIIMLNTAQSVALELYEKLGYEILEGSSSFARELEKHGRVRISRSNLLKFIGRTLNIKNSIIDNLYVFNSPDVVWENEYLEKLDHGLRETFDINTRFRELDYELRIIQDNLKLFTELLQNRESTRLEWIVILLILFEVLDIIISKFLD</sequence>
<reference evidence="2" key="1">
    <citation type="submission" date="2020-02" db="EMBL/GenBank/DDBJ databases">
        <authorList>
            <person name="Meier V. D."/>
        </authorList>
    </citation>
    <scope>NUCLEOTIDE SEQUENCE</scope>
    <source>
        <strain evidence="2">AVDCRST_MAG56</strain>
    </source>
</reference>
<accession>A0A6J4JZU7</accession>
<dbReference type="InterPro" id="IPR051624">
    <property type="entry name" value="RMD1/Sad1-interacting"/>
</dbReference>
<dbReference type="Pfam" id="PF02582">
    <property type="entry name" value="DUF155"/>
    <property type="match status" value="1"/>
</dbReference>
<name>A0A6J4JZU7_9SPHI</name>
<evidence type="ECO:0000313" key="2">
    <source>
        <dbReference type="EMBL" id="CAA9291678.1"/>
    </source>
</evidence>
<dbReference type="EMBL" id="CADCTQ010000386">
    <property type="protein sequence ID" value="CAA9291678.1"/>
    <property type="molecule type" value="Genomic_DNA"/>
</dbReference>
<gene>
    <name evidence="2" type="ORF">AVDCRST_MAG56-4631</name>
</gene>
<dbReference type="PANTHER" id="PTHR16255">
    <property type="entry name" value="REQUIRED FOR MEIOTIC NUCLEAR DIVISION PROTEIN 1 HOMOLOG"/>
    <property type="match status" value="1"/>
</dbReference>
<dbReference type="PANTHER" id="PTHR16255:SF6">
    <property type="entry name" value="PROTEIN RETARDED ROOT GROWTH-LIKE"/>
    <property type="match status" value="1"/>
</dbReference>
<proteinExistence type="predicted"/>
<dbReference type="InterPro" id="IPR003734">
    <property type="entry name" value="DUF155"/>
</dbReference>
<organism evidence="2">
    <name type="scientific">uncultured Cytophagales bacterium</name>
    <dbReference type="NCBI Taxonomy" id="158755"/>
    <lineage>
        <taxon>Bacteria</taxon>
        <taxon>Pseudomonadati</taxon>
        <taxon>Bacteroidota</taxon>
        <taxon>Sphingobacteriia</taxon>
        <taxon>Sphingobacteriales</taxon>
        <taxon>environmental samples</taxon>
    </lineage>
</organism>
<evidence type="ECO:0000259" key="1">
    <source>
        <dbReference type="Pfam" id="PF02582"/>
    </source>
</evidence>